<evidence type="ECO:0000256" key="3">
    <source>
        <dbReference type="ARBA" id="ARBA00022448"/>
    </source>
</evidence>
<dbReference type="SUPFAM" id="SSF161111">
    <property type="entry name" value="Cation efflux protein transmembrane domain-like"/>
    <property type="match status" value="1"/>
</dbReference>
<feature type="transmembrane region" description="Helical" evidence="7">
    <location>
        <begin position="119"/>
        <end position="137"/>
    </location>
</feature>
<evidence type="ECO:0000256" key="5">
    <source>
        <dbReference type="ARBA" id="ARBA00022989"/>
    </source>
</evidence>
<evidence type="ECO:0000256" key="1">
    <source>
        <dbReference type="ARBA" id="ARBA00004141"/>
    </source>
</evidence>
<evidence type="ECO:0000256" key="6">
    <source>
        <dbReference type="ARBA" id="ARBA00023136"/>
    </source>
</evidence>
<dbReference type="NCBIfam" id="TIGR01297">
    <property type="entry name" value="CDF"/>
    <property type="match status" value="1"/>
</dbReference>
<sequence length="338" mass="38070">MQINQNKLKQRLIMLSFVASILLTGLKFFAFYLTSSNAILSDALESIINVIASGFAFYSVYLSSQPKDRNHPYGHGKVEFFSAGFEGALIIIASIFIVVEAINRLRNPEPIQNLAEGSVFIVFTILVNTAIGYKLLTEGRKANSLALVADGKHLMSDSISSVVLILSVGLIMLTGYAWIDSVASLFFGLFLAYSGSQLVSKSVAGLMDASDDLLLDKVIRVLNENKKDEWIDVHNLRAQQYGSDLHIDCHLTLPYYWELQKVHETIHEFENILKASQVGETEIFVHADPCIYQCCYFCRIDNCPVRQHTFVQDIEWDAAKLTKNEKLYREARINIQEQ</sequence>
<evidence type="ECO:0000313" key="10">
    <source>
        <dbReference type="EMBL" id="SDH16938.1"/>
    </source>
</evidence>
<dbReference type="InterPro" id="IPR036837">
    <property type="entry name" value="Cation_efflux_CTD_sf"/>
</dbReference>
<evidence type="ECO:0000256" key="2">
    <source>
        <dbReference type="ARBA" id="ARBA00008114"/>
    </source>
</evidence>
<evidence type="ECO:0000256" key="4">
    <source>
        <dbReference type="ARBA" id="ARBA00022692"/>
    </source>
</evidence>
<dbReference type="Proteomes" id="UP000198748">
    <property type="component" value="Unassembled WGS sequence"/>
</dbReference>
<feature type="transmembrane region" description="Helical" evidence="7">
    <location>
        <begin position="12"/>
        <end position="33"/>
    </location>
</feature>
<keyword evidence="3" id="KW-0813">Transport</keyword>
<keyword evidence="4 7" id="KW-0812">Transmembrane</keyword>
<proteinExistence type="inferred from homology"/>
<dbReference type="GO" id="GO:0005886">
    <property type="term" value="C:plasma membrane"/>
    <property type="evidence" value="ECO:0007669"/>
    <property type="project" value="TreeGrafter"/>
</dbReference>
<dbReference type="InterPro" id="IPR058533">
    <property type="entry name" value="Cation_efflux_TM"/>
</dbReference>
<dbReference type="PANTHER" id="PTHR43840:SF15">
    <property type="entry name" value="MITOCHONDRIAL METAL TRANSPORTER 1-RELATED"/>
    <property type="match status" value="1"/>
</dbReference>
<dbReference type="InterPro" id="IPR050291">
    <property type="entry name" value="CDF_Transporter"/>
</dbReference>
<dbReference type="RefSeq" id="WP_090157466.1">
    <property type="nucleotide sequence ID" value="NZ_FNAN01000030.1"/>
</dbReference>
<reference evidence="11" key="1">
    <citation type="submission" date="2016-10" db="EMBL/GenBank/DDBJ databases">
        <authorList>
            <person name="Varghese N."/>
            <person name="Submissions S."/>
        </authorList>
    </citation>
    <scope>NUCLEOTIDE SEQUENCE [LARGE SCALE GENOMIC DNA]</scope>
    <source>
        <strain evidence="11">DSM 25329</strain>
    </source>
</reference>
<dbReference type="Pfam" id="PF16916">
    <property type="entry name" value="ZT_dimer"/>
    <property type="match status" value="1"/>
</dbReference>
<dbReference type="GO" id="GO:0015086">
    <property type="term" value="F:cadmium ion transmembrane transporter activity"/>
    <property type="evidence" value="ECO:0007669"/>
    <property type="project" value="TreeGrafter"/>
</dbReference>
<dbReference type="SUPFAM" id="SSF160240">
    <property type="entry name" value="Cation efflux protein cytoplasmic domain-like"/>
    <property type="match status" value="1"/>
</dbReference>
<dbReference type="InterPro" id="IPR027470">
    <property type="entry name" value="Cation_efflux_CTD"/>
</dbReference>
<keyword evidence="6 7" id="KW-0472">Membrane</keyword>
<feature type="domain" description="Cation efflux protein cytoplasmic" evidence="9">
    <location>
        <begin position="214"/>
        <end position="290"/>
    </location>
</feature>
<comment type="similarity">
    <text evidence="2">Belongs to the cation diffusion facilitator (CDF) transporter (TC 2.A.4) family.</text>
</comment>
<dbReference type="EMBL" id="FNAN01000030">
    <property type="protein sequence ID" value="SDH16938.1"/>
    <property type="molecule type" value="Genomic_DNA"/>
</dbReference>
<dbReference type="GO" id="GO:0015341">
    <property type="term" value="F:zinc efflux antiporter activity"/>
    <property type="evidence" value="ECO:0007669"/>
    <property type="project" value="TreeGrafter"/>
</dbReference>
<dbReference type="Gene3D" id="3.30.70.1350">
    <property type="entry name" value="Cation efflux protein, cytoplasmic domain"/>
    <property type="match status" value="1"/>
</dbReference>
<dbReference type="InterPro" id="IPR027469">
    <property type="entry name" value="Cation_efflux_TMD_sf"/>
</dbReference>
<comment type="subcellular location">
    <subcellularLocation>
        <location evidence="1">Membrane</location>
        <topology evidence="1">Multi-pass membrane protein</topology>
    </subcellularLocation>
</comment>
<dbReference type="Gene3D" id="1.20.1510.10">
    <property type="entry name" value="Cation efflux protein transmembrane domain"/>
    <property type="match status" value="1"/>
</dbReference>
<dbReference type="OrthoDB" id="9806522at2"/>
<keyword evidence="5 7" id="KW-1133">Transmembrane helix</keyword>
<gene>
    <name evidence="10" type="ORF">SAMN04487996_13011</name>
</gene>
<feature type="transmembrane region" description="Helical" evidence="7">
    <location>
        <begin position="39"/>
        <end position="60"/>
    </location>
</feature>
<feature type="transmembrane region" description="Helical" evidence="7">
    <location>
        <begin position="158"/>
        <end position="179"/>
    </location>
</feature>
<organism evidence="10 11">
    <name type="scientific">Dyadobacter soli</name>
    <dbReference type="NCBI Taxonomy" id="659014"/>
    <lineage>
        <taxon>Bacteria</taxon>
        <taxon>Pseudomonadati</taxon>
        <taxon>Bacteroidota</taxon>
        <taxon>Cytophagia</taxon>
        <taxon>Cytophagales</taxon>
        <taxon>Spirosomataceae</taxon>
        <taxon>Dyadobacter</taxon>
    </lineage>
</organism>
<evidence type="ECO:0000313" key="11">
    <source>
        <dbReference type="Proteomes" id="UP000198748"/>
    </source>
</evidence>
<evidence type="ECO:0000256" key="7">
    <source>
        <dbReference type="SAM" id="Phobius"/>
    </source>
</evidence>
<keyword evidence="11" id="KW-1185">Reference proteome</keyword>
<accession>A0A1G8A7N3</accession>
<dbReference type="InterPro" id="IPR002524">
    <property type="entry name" value="Cation_efflux"/>
</dbReference>
<dbReference type="PANTHER" id="PTHR43840">
    <property type="entry name" value="MITOCHONDRIAL METAL TRANSPORTER 1-RELATED"/>
    <property type="match status" value="1"/>
</dbReference>
<name>A0A1G8A7N3_9BACT</name>
<feature type="domain" description="Cation efflux protein transmembrane" evidence="8">
    <location>
        <begin position="13"/>
        <end position="207"/>
    </location>
</feature>
<evidence type="ECO:0000259" key="8">
    <source>
        <dbReference type="Pfam" id="PF01545"/>
    </source>
</evidence>
<dbReference type="Pfam" id="PF01545">
    <property type="entry name" value="Cation_efflux"/>
    <property type="match status" value="1"/>
</dbReference>
<evidence type="ECO:0000259" key="9">
    <source>
        <dbReference type="Pfam" id="PF16916"/>
    </source>
</evidence>
<protein>
    <submittedName>
        <fullName evidence="10">Cation diffusion facilitator family transporter</fullName>
    </submittedName>
</protein>
<feature type="transmembrane region" description="Helical" evidence="7">
    <location>
        <begin position="80"/>
        <end position="99"/>
    </location>
</feature>
<dbReference type="GO" id="GO:0006882">
    <property type="term" value="P:intracellular zinc ion homeostasis"/>
    <property type="evidence" value="ECO:0007669"/>
    <property type="project" value="TreeGrafter"/>
</dbReference>
<dbReference type="GO" id="GO:0015093">
    <property type="term" value="F:ferrous iron transmembrane transporter activity"/>
    <property type="evidence" value="ECO:0007669"/>
    <property type="project" value="TreeGrafter"/>
</dbReference>
<dbReference type="AlphaFoldDB" id="A0A1G8A7N3"/>
<dbReference type="STRING" id="659014.SAMN04487996_13011"/>